<dbReference type="Proteomes" id="UP000636004">
    <property type="component" value="Unassembled WGS sequence"/>
</dbReference>
<dbReference type="GO" id="GO:0003700">
    <property type="term" value="F:DNA-binding transcription factor activity"/>
    <property type="evidence" value="ECO:0007669"/>
    <property type="project" value="InterPro"/>
</dbReference>
<dbReference type="Gene3D" id="1.10.10.60">
    <property type="entry name" value="Homeodomain-like"/>
    <property type="match status" value="2"/>
</dbReference>
<keyword evidence="2" id="KW-0238">DNA-binding</keyword>
<dbReference type="GO" id="GO:0043565">
    <property type="term" value="F:sequence-specific DNA binding"/>
    <property type="evidence" value="ECO:0007669"/>
    <property type="project" value="InterPro"/>
</dbReference>
<dbReference type="InterPro" id="IPR018062">
    <property type="entry name" value="HTH_AraC-typ_CS"/>
</dbReference>
<dbReference type="AlphaFoldDB" id="A0A918V5J4"/>
<accession>A0A918V5J4</accession>
<evidence type="ECO:0000256" key="1">
    <source>
        <dbReference type="ARBA" id="ARBA00023015"/>
    </source>
</evidence>
<evidence type="ECO:0000313" key="6">
    <source>
        <dbReference type="Proteomes" id="UP000636004"/>
    </source>
</evidence>
<evidence type="ECO:0000259" key="4">
    <source>
        <dbReference type="PROSITE" id="PS01124"/>
    </source>
</evidence>
<evidence type="ECO:0000256" key="3">
    <source>
        <dbReference type="ARBA" id="ARBA00023163"/>
    </source>
</evidence>
<dbReference type="PROSITE" id="PS01124">
    <property type="entry name" value="HTH_ARAC_FAMILY_2"/>
    <property type="match status" value="1"/>
</dbReference>
<proteinExistence type="predicted"/>
<dbReference type="InterPro" id="IPR013096">
    <property type="entry name" value="Cupin_2"/>
</dbReference>
<dbReference type="InterPro" id="IPR018060">
    <property type="entry name" value="HTH_AraC"/>
</dbReference>
<dbReference type="PANTHER" id="PTHR43280:SF2">
    <property type="entry name" value="HTH-TYPE TRANSCRIPTIONAL REGULATOR EXSA"/>
    <property type="match status" value="1"/>
</dbReference>
<name>A0A918V5J4_9FLAO</name>
<dbReference type="InterPro" id="IPR009057">
    <property type="entry name" value="Homeodomain-like_sf"/>
</dbReference>
<feature type="domain" description="HTH araC/xylS-type" evidence="4">
    <location>
        <begin position="182"/>
        <end position="280"/>
    </location>
</feature>
<dbReference type="PANTHER" id="PTHR43280">
    <property type="entry name" value="ARAC-FAMILY TRANSCRIPTIONAL REGULATOR"/>
    <property type="match status" value="1"/>
</dbReference>
<dbReference type="InterPro" id="IPR014710">
    <property type="entry name" value="RmlC-like_jellyroll"/>
</dbReference>
<organism evidence="5 6">
    <name type="scientific">Algibacter mikhailovii</name>
    <dbReference type="NCBI Taxonomy" id="425498"/>
    <lineage>
        <taxon>Bacteria</taxon>
        <taxon>Pseudomonadati</taxon>
        <taxon>Bacteroidota</taxon>
        <taxon>Flavobacteriia</taxon>
        <taxon>Flavobacteriales</taxon>
        <taxon>Flavobacteriaceae</taxon>
        <taxon>Algibacter</taxon>
    </lineage>
</organism>
<keyword evidence="3" id="KW-0804">Transcription</keyword>
<dbReference type="SMART" id="SM00342">
    <property type="entry name" value="HTH_ARAC"/>
    <property type="match status" value="1"/>
</dbReference>
<protein>
    <submittedName>
        <fullName evidence="5">AraC family transcriptional regulator</fullName>
    </submittedName>
</protein>
<comment type="caution">
    <text evidence="5">The sequence shown here is derived from an EMBL/GenBank/DDBJ whole genome shotgun (WGS) entry which is preliminary data.</text>
</comment>
<dbReference type="Pfam" id="PF07883">
    <property type="entry name" value="Cupin_2"/>
    <property type="match status" value="1"/>
</dbReference>
<reference evidence="5" key="1">
    <citation type="journal article" date="2014" name="Int. J. Syst. Evol. Microbiol.">
        <title>Complete genome sequence of Corynebacterium casei LMG S-19264T (=DSM 44701T), isolated from a smear-ripened cheese.</title>
        <authorList>
            <consortium name="US DOE Joint Genome Institute (JGI-PGF)"/>
            <person name="Walter F."/>
            <person name="Albersmeier A."/>
            <person name="Kalinowski J."/>
            <person name="Ruckert C."/>
        </authorList>
    </citation>
    <scope>NUCLEOTIDE SEQUENCE</scope>
    <source>
        <strain evidence="5">KCTC 12710</strain>
    </source>
</reference>
<dbReference type="CDD" id="cd06976">
    <property type="entry name" value="cupin_MtlR-like_N"/>
    <property type="match status" value="1"/>
</dbReference>
<dbReference type="Gene3D" id="2.60.120.10">
    <property type="entry name" value="Jelly Rolls"/>
    <property type="match status" value="1"/>
</dbReference>
<sequence>MKAQFEKIPSSLSNSFYAFKYENIHFDAPWHFHPEYELTYIVKGTGIRYVGNHIQEFNAGDFVLIGSNLPHCWKSDHQYKDTVKSIVIQWDNDLLGEGWLEKNEFKHIKILLQKSSKGIRFETINSKKTINTLTSILNKNGFEKMLLFLKLLEELSTLNTIKTLTSEGFSPKLNRKSNDRIDKVYDYVQENYSHKIVLSEVSNLVNMGDESFCRFFKKSLNKSFFTFVNEYRINLSCKLLIETNKQVSQIAYDCGYESLPFFYRQFQKFMNCSPLQFKKKYLKMLK</sequence>
<dbReference type="RefSeq" id="WP_189358409.1">
    <property type="nucleotide sequence ID" value="NZ_BMWZ01000001.1"/>
</dbReference>
<evidence type="ECO:0000313" key="5">
    <source>
        <dbReference type="EMBL" id="GGZ67991.1"/>
    </source>
</evidence>
<dbReference type="SUPFAM" id="SSF46689">
    <property type="entry name" value="Homeodomain-like"/>
    <property type="match status" value="1"/>
</dbReference>
<dbReference type="EMBL" id="BMWZ01000001">
    <property type="protein sequence ID" value="GGZ67991.1"/>
    <property type="molecule type" value="Genomic_DNA"/>
</dbReference>
<dbReference type="Pfam" id="PF12833">
    <property type="entry name" value="HTH_18"/>
    <property type="match status" value="1"/>
</dbReference>
<keyword evidence="6" id="KW-1185">Reference proteome</keyword>
<evidence type="ECO:0000256" key="2">
    <source>
        <dbReference type="ARBA" id="ARBA00023125"/>
    </source>
</evidence>
<dbReference type="SUPFAM" id="SSF51182">
    <property type="entry name" value="RmlC-like cupins"/>
    <property type="match status" value="1"/>
</dbReference>
<dbReference type="PROSITE" id="PS00041">
    <property type="entry name" value="HTH_ARAC_FAMILY_1"/>
    <property type="match status" value="1"/>
</dbReference>
<reference evidence="5" key="2">
    <citation type="submission" date="2020-09" db="EMBL/GenBank/DDBJ databases">
        <authorList>
            <person name="Sun Q."/>
            <person name="Kim S."/>
        </authorList>
    </citation>
    <scope>NUCLEOTIDE SEQUENCE</scope>
    <source>
        <strain evidence="5">KCTC 12710</strain>
    </source>
</reference>
<keyword evidence="1" id="KW-0805">Transcription regulation</keyword>
<gene>
    <name evidence="5" type="ORF">GCM10007028_01140</name>
</gene>
<dbReference type="InterPro" id="IPR011051">
    <property type="entry name" value="RmlC_Cupin_sf"/>
</dbReference>